<accession>A0A7C3W7T5</accession>
<sequence>MRAYTIDELTEQDVERIADRLNQKGWTGSITGMYYMPIPDDMLGPEQLEHKDSCGPFFLPLETGDTWVRLEMLVRARQILRCSCICYAAPRLREYMIDTLDSLIRELDIAV</sequence>
<reference evidence="1" key="1">
    <citation type="journal article" date="2020" name="mSystems">
        <title>Genome- and Community-Level Interaction Insights into Carbon Utilization and Element Cycling Functions of Hydrothermarchaeota in Hydrothermal Sediment.</title>
        <authorList>
            <person name="Zhou Z."/>
            <person name="Liu Y."/>
            <person name="Xu W."/>
            <person name="Pan J."/>
            <person name="Luo Z.H."/>
            <person name="Li M."/>
        </authorList>
    </citation>
    <scope>NUCLEOTIDE SEQUENCE [LARGE SCALE GENOMIC DNA]</scope>
    <source>
        <strain evidence="1">SpSt-413</strain>
    </source>
</reference>
<organism evidence="1">
    <name type="scientific">Fundidesulfovibrio putealis</name>
    <dbReference type="NCBI Taxonomy" id="270496"/>
    <lineage>
        <taxon>Bacteria</taxon>
        <taxon>Pseudomonadati</taxon>
        <taxon>Thermodesulfobacteriota</taxon>
        <taxon>Desulfovibrionia</taxon>
        <taxon>Desulfovibrionales</taxon>
        <taxon>Desulfovibrionaceae</taxon>
        <taxon>Fundidesulfovibrio</taxon>
    </lineage>
</organism>
<gene>
    <name evidence="1" type="ORF">ENR59_00145</name>
</gene>
<protein>
    <submittedName>
        <fullName evidence="1">Uncharacterized protein</fullName>
    </submittedName>
</protein>
<name>A0A7C3W7T5_9BACT</name>
<dbReference type="EMBL" id="DSRP01000010">
    <property type="protein sequence ID" value="HGG91346.1"/>
    <property type="molecule type" value="Genomic_DNA"/>
</dbReference>
<comment type="caution">
    <text evidence="1">The sequence shown here is derived from an EMBL/GenBank/DDBJ whole genome shotgun (WGS) entry which is preliminary data.</text>
</comment>
<evidence type="ECO:0000313" key="1">
    <source>
        <dbReference type="EMBL" id="HGG91346.1"/>
    </source>
</evidence>
<proteinExistence type="predicted"/>
<dbReference type="AlphaFoldDB" id="A0A7C3W7T5"/>